<dbReference type="PANTHER" id="PTHR33877:SF2">
    <property type="entry name" value="OS07G0170200 PROTEIN"/>
    <property type="match status" value="1"/>
</dbReference>
<sequence length="115" mass="12150">MSRLSSIKPRMSAAEGRPFALPAAPEGADGWGSGRGGRPWRRIRAAILLRDSYTCQACGLVTQQLEVDHIVNKARGGSDDDANLQALCVDCHKLKTASESAEGSGRSGGPRSSIK</sequence>
<feature type="compositionally biased region" description="Low complexity" evidence="1">
    <location>
        <begin position="97"/>
        <end position="115"/>
    </location>
</feature>
<feature type="domain" description="HNH nuclease" evidence="2">
    <location>
        <begin position="42"/>
        <end position="93"/>
    </location>
</feature>
<evidence type="ECO:0000256" key="1">
    <source>
        <dbReference type="SAM" id="MobiDB-lite"/>
    </source>
</evidence>
<comment type="caution">
    <text evidence="3">The sequence shown here is derived from an EMBL/GenBank/DDBJ whole genome shotgun (WGS) entry which is preliminary data.</text>
</comment>
<dbReference type="GO" id="GO:0004519">
    <property type="term" value="F:endonuclease activity"/>
    <property type="evidence" value="ECO:0007669"/>
    <property type="project" value="UniProtKB-KW"/>
</dbReference>
<dbReference type="Pfam" id="PF01844">
    <property type="entry name" value="HNH"/>
    <property type="match status" value="1"/>
</dbReference>
<dbReference type="InterPro" id="IPR052892">
    <property type="entry name" value="NA-targeting_endonuclease"/>
</dbReference>
<feature type="region of interest" description="Disordered" evidence="1">
    <location>
        <begin position="1"/>
        <end position="36"/>
    </location>
</feature>
<dbReference type="SMART" id="SM00507">
    <property type="entry name" value="HNHc"/>
    <property type="match status" value="1"/>
</dbReference>
<accession>A0AAW5AB34</accession>
<dbReference type="GO" id="GO:0008270">
    <property type="term" value="F:zinc ion binding"/>
    <property type="evidence" value="ECO:0007669"/>
    <property type="project" value="InterPro"/>
</dbReference>
<evidence type="ECO:0000259" key="2">
    <source>
        <dbReference type="SMART" id="SM00507"/>
    </source>
</evidence>
<feature type="region of interest" description="Disordered" evidence="1">
    <location>
        <begin position="96"/>
        <end position="115"/>
    </location>
</feature>
<evidence type="ECO:0000313" key="4">
    <source>
        <dbReference type="Proteomes" id="UP000814172"/>
    </source>
</evidence>
<keyword evidence="3" id="KW-0255">Endonuclease</keyword>
<dbReference type="GO" id="GO:0003676">
    <property type="term" value="F:nucleic acid binding"/>
    <property type="evidence" value="ECO:0007669"/>
    <property type="project" value="InterPro"/>
</dbReference>
<dbReference type="InterPro" id="IPR003615">
    <property type="entry name" value="HNH_nuc"/>
</dbReference>
<gene>
    <name evidence="3" type="ORF">GIW75_23500</name>
</gene>
<dbReference type="InterPro" id="IPR002711">
    <property type="entry name" value="HNH"/>
</dbReference>
<keyword evidence="4" id="KW-1185">Reference proteome</keyword>
<keyword evidence="3" id="KW-0540">Nuclease</keyword>
<reference evidence="3 4" key="1">
    <citation type="submission" date="2019-11" db="EMBL/GenBank/DDBJ databases">
        <title>Epiphytic Pseudomonas syringae from cherry orchards.</title>
        <authorList>
            <person name="Hulin M.T."/>
        </authorList>
    </citation>
    <scope>NUCLEOTIDE SEQUENCE [LARGE SCALE GENOMIC DNA]</scope>
    <source>
        <strain evidence="3 4">PA-6-9F</strain>
    </source>
</reference>
<protein>
    <submittedName>
        <fullName evidence="3">HNH endonuclease</fullName>
    </submittedName>
</protein>
<dbReference type="Gene3D" id="1.10.30.50">
    <property type="match status" value="1"/>
</dbReference>
<dbReference type="RefSeq" id="WP_329606289.1">
    <property type="nucleotide sequence ID" value="NZ_WKEB01000094.1"/>
</dbReference>
<proteinExistence type="predicted"/>
<dbReference type="AlphaFoldDB" id="A0AAW5AB34"/>
<dbReference type="Proteomes" id="UP000814172">
    <property type="component" value="Unassembled WGS sequence"/>
</dbReference>
<organism evidence="3 4">
    <name type="scientific">Pseudomonas proteolytica</name>
    <dbReference type="NCBI Taxonomy" id="219574"/>
    <lineage>
        <taxon>Bacteria</taxon>
        <taxon>Pseudomonadati</taxon>
        <taxon>Pseudomonadota</taxon>
        <taxon>Gammaproteobacteria</taxon>
        <taxon>Pseudomonadales</taxon>
        <taxon>Pseudomonadaceae</taxon>
        <taxon>Pseudomonas</taxon>
    </lineage>
</organism>
<evidence type="ECO:0000313" key="3">
    <source>
        <dbReference type="EMBL" id="MCF5059901.1"/>
    </source>
</evidence>
<keyword evidence="3" id="KW-0378">Hydrolase</keyword>
<dbReference type="CDD" id="cd00085">
    <property type="entry name" value="HNHc"/>
    <property type="match status" value="1"/>
</dbReference>
<dbReference type="PANTHER" id="PTHR33877">
    <property type="entry name" value="SLL1193 PROTEIN"/>
    <property type="match status" value="1"/>
</dbReference>
<dbReference type="EMBL" id="WKEW01000110">
    <property type="protein sequence ID" value="MCF5059901.1"/>
    <property type="molecule type" value="Genomic_DNA"/>
</dbReference>
<name>A0AAW5AB34_9PSED</name>